<dbReference type="Proteomes" id="UP000708208">
    <property type="component" value="Unassembled WGS sequence"/>
</dbReference>
<reference evidence="1" key="1">
    <citation type="submission" date="2021-06" db="EMBL/GenBank/DDBJ databases">
        <authorList>
            <person name="Hodson N. C."/>
            <person name="Mongue J. A."/>
            <person name="Jaron S. K."/>
        </authorList>
    </citation>
    <scope>NUCLEOTIDE SEQUENCE</scope>
</reference>
<proteinExistence type="predicted"/>
<evidence type="ECO:0000313" key="2">
    <source>
        <dbReference type="Proteomes" id="UP000708208"/>
    </source>
</evidence>
<gene>
    <name evidence="1" type="ORF">AFUS01_LOCUS30692</name>
</gene>
<dbReference type="AlphaFoldDB" id="A0A8J2LDD2"/>
<evidence type="ECO:0000313" key="1">
    <source>
        <dbReference type="EMBL" id="CAG7820293.1"/>
    </source>
</evidence>
<organism evidence="1 2">
    <name type="scientific">Allacma fusca</name>
    <dbReference type="NCBI Taxonomy" id="39272"/>
    <lineage>
        <taxon>Eukaryota</taxon>
        <taxon>Metazoa</taxon>
        <taxon>Ecdysozoa</taxon>
        <taxon>Arthropoda</taxon>
        <taxon>Hexapoda</taxon>
        <taxon>Collembola</taxon>
        <taxon>Symphypleona</taxon>
        <taxon>Sminthuridae</taxon>
        <taxon>Allacma</taxon>
    </lineage>
</organism>
<sequence length="79" mass="9044">MDRNLMFLVDELSKDTNDIILSLSQMCHLTPDGNLELPEVNNIRIENDKNLELLIVSRAGTFRLESFLTEEIADELLNP</sequence>
<dbReference type="EMBL" id="CAJVCH010474438">
    <property type="protein sequence ID" value="CAG7820293.1"/>
    <property type="molecule type" value="Genomic_DNA"/>
</dbReference>
<comment type="caution">
    <text evidence="1">The sequence shown here is derived from an EMBL/GenBank/DDBJ whole genome shotgun (WGS) entry which is preliminary data.</text>
</comment>
<name>A0A8J2LDD2_9HEXA</name>
<protein>
    <submittedName>
        <fullName evidence="1">Uncharacterized protein</fullName>
    </submittedName>
</protein>
<accession>A0A8J2LDD2</accession>
<keyword evidence="2" id="KW-1185">Reference proteome</keyword>